<name>A0A8X6UDJ5_NEPPI</name>
<accession>A0A8X6UDJ5</accession>
<dbReference type="AlphaFoldDB" id="A0A8X6UDJ5"/>
<comment type="caution">
    <text evidence="1">The sequence shown here is derived from an EMBL/GenBank/DDBJ whole genome shotgun (WGS) entry which is preliminary data.</text>
</comment>
<dbReference type="OrthoDB" id="10013584at2759"/>
<evidence type="ECO:0000313" key="1">
    <source>
        <dbReference type="EMBL" id="GFT99334.1"/>
    </source>
</evidence>
<dbReference type="EMBL" id="BMAW01122535">
    <property type="protein sequence ID" value="GFT99334.1"/>
    <property type="molecule type" value="Genomic_DNA"/>
</dbReference>
<dbReference type="GO" id="GO:0031462">
    <property type="term" value="C:Cul2-RING ubiquitin ligase complex"/>
    <property type="evidence" value="ECO:0007669"/>
    <property type="project" value="TreeGrafter"/>
</dbReference>
<keyword evidence="2" id="KW-1185">Reference proteome</keyword>
<dbReference type="PANTHER" id="PTHR22619">
    <property type="entry name" value="ZINC FINGER SWIM DOMAIN CONTAINING PROTEIN 4, 5, 6"/>
    <property type="match status" value="1"/>
</dbReference>
<organism evidence="1 2">
    <name type="scientific">Nephila pilipes</name>
    <name type="common">Giant wood spider</name>
    <name type="synonym">Nephila maculata</name>
    <dbReference type="NCBI Taxonomy" id="299642"/>
    <lineage>
        <taxon>Eukaryota</taxon>
        <taxon>Metazoa</taxon>
        <taxon>Ecdysozoa</taxon>
        <taxon>Arthropoda</taxon>
        <taxon>Chelicerata</taxon>
        <taxon>Arachnida</taxon>
        <taxon>Araneae</taxon>
        <taxon>Araneomorphae</taxon>
        <taxon>Entelegynae</taxon>
        <taxon>Araneoidea</taxon>
        <taxon>Nephilidae</taxon>
        <taxon>Nephila</taxon>
    </lineage>
</organism>
<protein>
    <submittedName>
        <fullName evidence="1">Zinc finger SWIM domain-containing protein 4</fullName>
    </submittedName>
</protein>
<dbReference type="Proteomes" id="UP000887013">
    <property type="component" value="Unassembled WGS sequence"/>
</dbReference>
<gene>
    <name evidence="1" type="primary">ZSWIM4</name>
    <name evidence="1" type="ORF">NPIL_600971</name>
</gene>
<reference evidence="1" key="1">
    <citation type="submission" date="2020-08" db="EMBL/GenBank/DDBJ databases">
        <title>Multicomponent nature underlies the extraordinary mechanical properties of spider dragline silk.</title>
        <authorList>
            <person name="Kono N."/>
            <person name="Nakamura H."/>
            <person name="Mori M."/>
            <person name="Yoshida Y."/>
            <person name="Ohtoshi R."/>
            <person name="Malay A.D."/>
            <person name="Moran D.A.P."/>
            <person name="Tomita M."/>
            <person name="Numata K."/>
            <person name="Arakawa K."/>
        </authorList>
    </citation>
    <scope>NUCLEOTIDE SEQUENCE</scope>
</reference>
<dbReference type="PANTHER" id="PTHR22619:SF0">
    <property type="entry name" value="ZINC FINGER SWIM DOMAIN-CONTAINING PROTEIN 6-LIKE PROTEIN"/>
    <property type="match status" value="1"/>
</dbReference>
<proteinExistence type="predicted"/>
<evidence type="ECO:0000313" key="2">
    <source>
        <dbReference type="Proteomes" id="UP000887013"/>
    </source>
</evidence>
<sequence>MAAAPRLCCSRLGSNILDNILIRGVDTKDVVEKLYPETLLDVCAKVVAYHIPFQRIEERYDRIPEPVQKRIIYWSFPRNEKDICMYSSLSSDSNSCSDLQKLPFHRGLRLYESGCVESVLQVGKYRPNFLSQANKESGLSNPPRSLDA</sequence>